<feature type="compositionally biased region" description="Basic and acidic residues" evidence="1">
    <location>
        <begin position="152"/>
        <end position="161"/>
    </location>
</feature>
<sequence length="246" mass="27894">MGASKLSYIVHYRAKKKEAAEEEKRRRTEDAQRRPEIIDPSFELFGQKTPPSEQIYDDPFSRDTVTTPPASTNDDWLFQTRRASTLPRNYQFEPYCEVTPKSSVSSQNSAASDAPSSKDQRMGWDVATTARPRPQSYLPSSASASYSLSMTDLHRSTEYKSRRQSSHISGQLHDSLPDYTQSQRSQPSYKLEASLSRPFSIDEPLDFLSEPLQDDHLDTRLPSIPEDGNGNVPDHRDDLIKRGYSA</sequence>
<feature type="region of interest" description="Disordered" evidence="1">
    <location>
        <begin position="15"/>
        <end position="78"/>
    </location>
</feature>
<organism evidence="2 3">
    <name type="scientific">Knufia obscura</name>
    <dbReference type="NCBI Taxonomy" id="1635080"/>
    <lineage>
        <taxon>Eukaryota</taxon>
        <taxon>Fungi</taxon>
        <taxon>Dikarya</taxon>
        <taxon>Ascomycota</taxon>
        <taxon>Pezizomycotina</taxon>
        <taxon>Eurotiomycetes</taxon>
        <taxon>Chaetothyriomycetidae</taxon>
        <taxon>Chaetothyriales</taxon>
        <taxon>Trichomeriaceae</taxon>
        <taxon>Knufia</taxon>
    </lineage>
</organism>
<reference evidence="2 3" key="1">
    <citation type="journal article" date="2023" name="Res Sq">
        <title>Genomic and morphological characterization of Knufia obscura isolated from the Mars 2020 spacecraft assembly facility.</title>
        <authorList>
            <person name="Chander A.M."/>
            <person name="Teixeira M.M."/>
            <person name="Singh N.K."/>
            <person name="Williams M.P."/>
            <person name="Parker C.W."/>
            <person name="Leo P."/>
            <person name="Stajich J.E."/>
            <person name="Torok T."/>
            <person name="Tighe S."/>
            <person name="Mason C.E."/>
            <person name="Venkateswaran K."/>
        </authorList>
    </citation>
    <scope>NUCLEOTIDE SEQUENCE [LARGE SCALE GENOMIC DNA]</scope>
    <source>
        <strain evidence="2 3">CCFEE 5817</strain>
    </source>
</reference>
<feature type="compositionally biased region" description="Basic and acidic residues" evidence="1">
    <location>
        <begin position="233"/>
        <end position="246"/>
    </location>
</feature>
<proteinExistence type="predicted"/>
<keyword evidence="3" id="KW-1185">Reference proteome</keyword>
<protein>
    <submittedName>
        <fullName evidence="2">Uncharacterized protein</fullName>
    </submittedName>
</protein>
<dbReference type="Proteomes" id="UP001334248">
    <property type="component" value="Unassembled WGS sequence"/>
</dbReference>
<feature type="compositionally biased region" description="Low complexity" evidence="1">
    <location>
        <begin position="102"/>
        <end position="114"/>
    </location>
</feature>
<evidence type="ECO:0000313" key="2">
    <source>
        <dbReference type="EMBL" id="KAK5946285.1"/>
    </source>
</evidence>
<feature type="compositionally biased region" description="Polar residues" evidence="1">
    <location>
        <begin position="63"/>
        <end position="74"/>
    </location>
</feature>
<evidence type="ECO:0000313" key="3">
    <source>
        <dbReference type="Proteomes" id="UP001334248"/>
    </source>
</evidence>
<evidence type="ECO:0000256" key="1">
    <source>
        <dbReference type="SAM" id="MobiDB-lite"/>
    </source>
</evidence>
<feature type="region of interest" description="Disordered" evidence="1">
    <location>
        <begin position="98"/>
        <end position="246"/>
    </location>
</feature>
<comment type="caution">
    <text evidence="2">The sequence shown here is derived from an EMBL/GenBank/DDBJ whole genome shotgun (WGS) entry which is preliminary data.</text>
</comment>
<feature type="compositionally biased region" description="Basic and acidic residues" evidence="1">
    <location>
        <begin position="17"/>
        <end position="37"/>
    </location>
</feature>
<feature type="compositionally biased region" description="Low complexity" evidence="1">
    <location>
        <begin position="136"/>
        <end position="149"/>
    </location>
</feature>
<dbReference type="EMBL" id="JAVHJV010000001">
    <property type="protein sequence ID" value="KAK5946285.1"/>
    <property type="molecule type" value="Genomic_DNA"/>
</dbReference>
<name>A0ABR0S0C3_9EURO</name>
<dbReference type="GeneID" id="89993876"/>
<gene>
    <name evidence="2" type="ORF">PMZ80_000427</name>
</gene>
<dbReference type="RefSeq" id="XP_064734375.1">
    <property type="nucleotide sequence ID" value="XM_064868878.1"/>
</dbReference>
<feature type="compositionally biased region" description="Polar residues" evidence="1">
    <location>
        <begin position="178"/>
        <end position="188"/>
    </location>
</feature>
<accession>A0ABR0S0C3</accession>